<protein>
    <submittedName>
        <fullName evidence="3">Uncharacterized protein</fullName>
    </submittedName>
</protein>
<feature type="chain" id="PRO_5019467852" evidence="2">
    <location>
        <begin position="22"/>
        <end position="97"/>
    </location>
</feature>
<name>A0A448ZM42_9STRA</name>
<gene>
    <name evidence="3" type="ORF">PSNMU_V1.4_AUG-EV-PASAV3_0100900</name>
</gene>
<sequence length="97" mass="10920">MSSFTFFTLNYLCLHFATVAGTNITEIPAEICDLTSLTNFKIMDLCISTNEPSYHPTDVPTTFEPTTNEPFSNEPFSNEPFSNEPTTYEPTTYELST</sequence>
<dbReference type="EMBL" id="CAACVS010000516">
    <property type="protein sequence ID" value="VEU43084.1"/>
    <property type="molecule type" value="Genomic_DNA"/>
</dbReference>
<dbReference type="AlphaFoldDB" id="A0A448ZM42"/>
<keyword evidence="4" id="KW-1185">Reference proteome</keyword>
<proteinExistence type="predicted"/>
<evidence type="ECO:0000313" key="4">
    <source>
        <dbReference type="Proteomes" id="UP000291116"/>
    </source>
</evidence>
<feature type="compositionally biased region" description="Low complexity" evidence="1">
    <location>
        <begin position="84"/>
        <end position="97"/>
    </location>
</feature>
<keyword evidence="2" id="KW-0732">Signal</keyword>
<evidence type="ECO:0000313" key="3">
    <source>
        <dbReference type="EMBL" id="VEU43084.1"/>
    </source>
</evidence>
<dbReference type="Proteomes" id="UP000291116">
    <property type="component" value="Unassembled WGS sequence"/>
</dbReference>
<reference evidence="3 4" key="1">
    <citation type="submission" date="2019-01" db="EMBL/GenBank/DDBJ databases">
        <authorList>
            <person name="Ferrante I. M."/>
        </authorList>
    </citation>
    <scope>NUCLEOTIDE SEQUENCE [LARGE SCALE GENOMIC DNA]</scope>
    <source>
        <strain evidence="3 4">B856</strain>
    </source>
</reference>
<feature type="compositionally biased region" description="Polar residues" evidence="1">
    <location>
        <begin position="74"/>
        <end position="83"/>
    </location>
</feature>
<feature type="compositionally biased region" description="Low complexity" evidence="1">
    <location>
        <begin position="60"/>
        <end position="71"/>
    </location>
</feature>
<feature type="region of interest" description="Disordered" evidence="1">
    <location>
        <begin position="56"/>
        <end position="97"/>
    </location>
</feature>
<accession>A0A448ZM42</accession>
<evidence type="ECO:0000256" key="1">
    <source>
        <dbReference type="SAM" id="MobiDB-lite"/>
    </source>
</evidence>
<organism evidence="3 4">
    <name type="scientific">Pseudo-nitzschia multistriata</name>
    <dbReference type="NCBI Taxonomy" id="183589"/>
    <lineage>
        <taxon>Eukaryota</taxon>
        <taxon>Sar</taxon>
        <taxon>Stramenopiles</taxon>
        <taxon>Ochrophyta</taxon>
        <taxon>Bacillariophyta</taxon>
        <taxon>Bacillariophyceae</taxon>
        <taxon>Bacillariophycidae</taxon>
        <taxon>Bacillariales</taxon>
        <taxon>Bacillariaceae</taxon>
        <taxon>Pseudo-nitzschia</taxon>
    </lineage>
</organism>
<feature type="signal peptide" evidence="2">
    <location>
        <begin position="1"/>
        <end position="21"/>
    </location>
</feature>
<evidence type="ECO:0000256" key="2">
    <source>
        <dbReference type="SAM" id="SignalP"/>
    </source>
</evidence>